<dbReference type="Proteomes" id="UP000185639">
    <property type="component" value="Unassembled WGS sequence"/>
</dbReference>
<comment type="function">
    <text evidence="10">Catalyzes the reversible formation of acyl-phosphate (acyl-PO(4)) from acyl-[acyl-carrier-protein] (acyl-ACP). This enzyme utilizes acyl-ACP as fatty acyl donor, but not acyl-CoA.</text>
</comment>
<keyword evidence="6 10" id="KW-0594">Phospholipid biosynthesis</keyword>
<keyword evidence="4 10" id="KW-0808">Transferase</keyword>
<keyword evidence="3 10" id="KW-0444">Lipid biosynthesis</keyword>
<organism evidence="11 12">
    <name type="scientific">Thalassolituus maritimus</name>
    <dbReference type="NCBI Taxonomy" id="484498"/>
    <lineage>
        <taxon>Bacteria</taxon>
        <taxon>Pseudomonadati</taxon>
        <taxon>Pseudomonadota</taxon>
        <taxon>Gammaproteobacteria</taxon>
        <taxon>Oceanospirillales</taxon>
        <taxon>Oceanospirillaceae</taxon>
        <taxon>Thalassolituus</taxon>
    </lineage>
</organism>
<dbReference type="UniPathway" id="UPA00085"/>
<dbReference type="GO" id="GO:0043811">
    <property type="term" value="F:phosphate:acyl-[acyl carrier protein] acyltransferase activity"/>
    <property type="evidence" value="ECO:0007669"/>
    <property type="project" value="UniProtKB-UniRule"/>
</dbReference>
<comment type="subcellular location">
    <subcellularLocation>
        <location evidence="10">Cytoplasm</location>
    </subcellularLocation>
    <text evidence="10">Associated with the membrane possibly through PlsY.</text>
</comment>
<dbReference type="GO" id="GO:0006633">
    <property type="term" value="P:fatty acid biosynthetic process"/>
    <property type="evidence" value="ECO:0007669"/>
    <property type="project" value="UniProtKB-UniRule"/>
</dbReference>
<dbReference type="PIRSF" id="PIRSF002465">
    <property type="entry name" value="Phsphlp_syn_PlsX"/>
    <property type="match status" value="1"/>
</dbReference>
<dbReference type="GO" id="GO:0005737">
    <property type="term" value="C:cytoplasm"/>
    <property type="evidence" value="ECO:0007669"/>
    <property type="project" value="UniProtKB-SubCell"/>
</dbReference>
<evidence type="ECO:0000256" key="1">
    <source>
        <dbReference type="ARBA" id="ARBA00001232"/>
    </source>
</evidence>
<keyword evidence="11" id="KW-0012">Acyltransferase</keyword>
<gene>
    <name evidence="10" type="primary">plsX</name>
    <name evidence="11" type="ORF">SAMN05421686_103358</name>
</gene>
<dbReference type="HAMAP" id="MF_00019">
    <property type="entry name" value="PlsX"/>
    <property type="match status" value="1"/>
</dbReference>
<dbReference type="InterPro" id="IPR003664">
    <property type="entry name" value="FA_synthesis"/>
</dbReference>
<comment type="subunit">
    <text evidence="9 10">Homodimer. Probably interacts with PlsY.</text>
</comment>
<accession>A0A1N7L992</accession>
<reference evidence="12" key="1">
    <citation type="submission" date="2017-01" db="EMBL/GenBank/DDBJ databases">
        <authorList>
            <person name="Varghese N."/>
            <person name="Submissions S."/>
        </authorList>
    </citation>
    <scope>NUCLEOTIDE SEQUENCE [LARGE SCALE GENOMIC DNA]</scope>
    <source>
        <strain evidence="12">DSM 24913</strain>
    </source>
</reference>
<dbReference type="PANTHER" id="PTHR30100:SF1">
    <property type="entry name" value="PHOSPHATE ACYLTRANSFERASE"/>
    <property type="match status" value="1"/>
</dbReference>
<sequence length="333" mass="36348">MVTIAVDAMGGDLGPRVAFRACRALMKNDPDVEVILPLEESLHAAARKILGKYQPRTRLVSCGEHVRMDDTPRKALKERSDSSMSVCLALHASGEADGVLSIGNTGALLVLARKHLGALHGVDRPALATQLPTKGRPLLMMDLGANICMTSEQLLQLGFLAAAWYRAGGNEQPRVALLNIGTEPGKGTDTIKAAGALFDDQLGSLYAGFREGDRLFDGDLDAVICDGYSGNITLKTTEGLIEWLLDMMGSELRSSLALRWFYPLWKATMRRIDRQVSPARHGGAMLLGIAGNVAKTHGKSDERSFRYALEYMVRQLRTRDYQSMEAEFLKITG</sequence>
<keyword evidence="5 10" id="KW-0443">Lipid metabolism</keyword>
<protein>
    <recommendedName>
        <fullName evidence="8 10">Phosphate acyltransferase</fullName>
        <ecNumber evidence="8 10">2.3.1.274</ecNumber>
    </recommendedName>
    <alternativeName>
        <fullName evidence="10">Acyl-ACP phosphotransacylase</fullName>
    </alternativeName>
    <alternativeName>
        <fullName evidence="10">Acyl-[acyl-carrier-protein]--phosphate acyltransferase</fullName>
    </alternativeName>
    <alternativeName>
        <fullName evidence="10">Phosphate-acyl-ACP acyltransferase</fullName>
    </alternativeName>
</protein>
<proteinExistence type="inferred from homology"/>
<dbReference type="STRING" id="484498.SAMN05421686_103358"/>
<evidence type="ECO:0000256" key="3">
    <source>
        <dbReference type="ARBA" id="ARBA00022516"/>
    </source>
</evidence>
<evidence type="ECO:0000256" key="4">
    <source>
        <dbReference type="ARBA" id="ARBA00022679"/>
    </source>
</evidence>
<comment type="pathway">
    <text evidence="10">Lipid metabolism; phospholipid metabolism.</text>
</comment>
<evidence type="ECO:0000256" key="2">
    <source>
        <dbReference type="ARBA" id="ARBA00022490"/>
    </source>
</evidence>
<evidence type="ECO:0000256" key="7">
    <source>
        <dbReference type="ARBA" id="ARBA00023264"/>
    </source>
</evidence>
<keyword evidence="12" id="KW-1185">Reference proteome</keyword>
<dbReference type="Pfam" id="PF02504">
    <property type="entry name" value="FA_synthesis"/>
    <property type="match status" value="1"/>
</dbReference>
<dbReference type="SUPFAM" id="SSF53659">
    <property type="entry name" value="Isocitrate/Isopropylmalate dehydrogenase-like"/>
    <property type="match status" value="1"/>
</dbReference>
<dbReference type="PANTHER" id="PTHR30100">
    <property type="entry name" value="FATTY ACID/PHOSPHOLIPID SYNTHESIS PROTEIN PLSX"/>
    <property type="match status" value="1"/>
</dbReference>
<evidence type="ECO:0000256" key="10">
    <source>
        <dbReference type="HAMAP-Rule" id="MF_00019"/>
    </source>
</evidence>
<dbReference type="InterPro" id="IPR012281">
    <property type="entry name" value="Phospholipid_synth_PlsX-like"/>
</dbReference>
<dbReference type="OrthoDB" id="9806408at2"/>
<evidence type="ECO:0000256" key="9">
    <source>
        <dbReference type="ARBA" id="ARBA00046608"/>
    </source>
</evidence>
<evidence type="ECO:0000256" key="6">
    <source>
        <dbReference type="ARBA" id="ARBA00023209"/>
    </source>
</evidence>
<keyword evidence="2 10" id="KW-0963">Cytoplasm</keyword>
<evidence type="ECO:0000313" key="12">
    <source>
        <dbReference type="Proteomes" id="UP000185639"/>
    </source>
</evidence>
<dbReference type="EMBL" id="FTOH01000003">
    <property type="protein sequence ID" value="SIS70331.1"/>
    <property type="molecule type" value="Genomic_DNA"/>
</dbReference>
<dbReference type="AlphaFoldDB" id="A0A1N7L992"/>
<dbReference type="Gene3D" id="3.40.718.10">
    <property type="entry name" value="Isopropylmalate Dehydrogenase"/>
    <property type="match status" value="1"/>
</dbReference>
<evidence type="ECO:0000256" key="5">
    <source>
        <dbReference type="ARBA" id="ARBA00023098"/>
    </source>
</evidence>
<keyword evidence="7 10" id="KW-1208">Phospholipid metabolism</keyword>
<name>A0A1N7L992_9GAMM</name>
<evidence type="ECO:0000256" key="8">
    <source>
        <dbReference type="ARBA" id="ARBA00024069"/>
    </source>
</evidence>
<dbReference type="EC" id="2.3.1.274" evidence="8 10"/>
<evidence type="ECO:0000313" key="11">
    <source>
        <dbReference type="EMBL" id="SIS70331.1"/>
    </source>
</evidence>
<comment type="similarity">
    <text evidence="10">Belongs to the PlsX family.</text>
</comment>
<comment type="catalytic activity">
    <reaction evidence="1 10">
        <text>a fatty acyl-[ACP] + phosphate = an acyl phosphate + holo-[ACP]</text>
        <dbReference type="Rhea" id="RHEA:42292"/>
        <dbReference type="Rhea" id="RHEA-COMP:9685"/>
        <dbReference type="Rhea" id="RHEA-COMP:14125"/>
        <dbReference type="ChEBI" id="CHEBI:43474"/>
        <dbReference type="ChEBI" id="CHEBI:59918"/>
        <dbReference type="ChEBI" id="CHEBI:64479"/>
        <dbReference type="ChEBI" id="CHEBI:138651"/>
        <dbReference type="EC" id="2.3.1.274"/>
    </reaction>
</comment>
<dbReference type="GO" id="GO:0008654">
    <property type="term" value="P:phospholipid biosynthetic process"/>
    <property type="evidence" value="ECO:0007669"/>
    <property type="project" value="UniProtKB-KW"/>
</dbReference>
<dbReference type="RefSeq" id="WP_076514847.1">
    <property type="nucleotide sequence ID" value="NZ_FTOH01000003.1"/>
</dbReference>